<keyword evidence="10" id="KW-1185">Reference proteome</keyword>
<dbReference type="GO" id="GO:1990063">
    <property type="term" value="C:Bam protein complex"/>
    <property type="evidence" value="ECO:0007669"/>
    <property type="project" value="TreeGrafter"/>
</dbReference>
<comment type="subcellular location">
    <subcellularLocation>
        <location evidence="6">Cell outer membrane</location>
        <topology evidence="6">Lipid-anchor</topology>
    </subcellularLocation>
</comment>
<evidence type="ECO:0000256" key="5">
    <source>
        <dbReference type="ARBA" id="ARBA00023288"/>
    </source>
</evidence>
<dbReference type="Gene3D" id="1.25.40.10">
    <property type="entry name" value="Tetratricopeptide repeat domain"/>
    <property type="match status" value="1"/>
</dbReference>
<evidence type="ECO:0000313" key="10">
    <source>
        <dbReference type="Proteomes" id="UP000004956"/>
    </source>
</evidence>
<protein>
    <recommendedName>
        <fullName evidence="6">Outer membrane protein assembly factor BamD</fullName>
    </recommendedName>
</protein>
<dbReference type="InterPro" id="IPR039565">
    <property type="entry name" value="BamD-like"/>
</dbReference>
<dbReference type="RefSeq" id="WP_008542011.1">
    <property type="nucleotide sequence ID" value="NZ_JH604946.1"/>
</dbReference>
<dbReference type="EMBL" id="AFBQ01000158">
    <property type="protein sequence ID" value="EHY31460.1"/>
    <property type="molecule type" value="Genomic_DNA"/>
</dbReference>
<evidence type="ECO:0000313" key="9">
    <source>
        <dbReference type="EMBL" id="EHY31460.1"/>
    </source>
</evidence>
<dbReference type="CDD" id="cd15830">
    <property type="entry name" value="BamD"/>
    <property type="match status" value="1"/>
</dbReference>
<evidence type="ECO:0000256" key="1">
    <source>
        <dbReference type="ARBA" id="ARBA00022729"/>
    </source>
</evidence>
<dbReference type="STRING" id="762967.HMPREF9440_01170"/>
<organism evidence="9 10">
    <name type="scientific">Sutterella parvirubra YIT 11816</name>
    <dbReference type="NCBI Taxonomy" id="762967"/>
    <lineage>
        <taxon>Bacteria</taxon>
        <taxon>Pseudomonadati</taxon>
        <taxon>Pseudomonadota</taxon>
        <taxon>Betaproteobacteria</taxon>
        <taxon>Burkholderiales</taxon>
        <taxon>Sutterellaceae</taxon>
        <taxon>Sutterella</taxon>
    </lineage>
</organism>
<reference evidence="9 10" key="1">
    <citation type="submission" date="2011-11" db="EMBL/GenBank/DDBJ databases">
        <authorList>
            <person name="Weinstock G."/>
            <person name="Sodergren E."/>
            <person name="Clifton S."/>
            <person name="Fulton L."/>
            <person name="Fulton B."/>
            <person name="Courtney L."/>
            <person name="Fronick C."/>
            <person name="Harrison M."/>
            <person name="Strong C."/>
            <person name="Farmer C."/>
            <person name="Delahaunty K."/>
            <person name="Markovic C."/>
            <person name="Hall O."/>
            <person name="Minx P."/>
            <person name="Tomlinson C."/>
            <person name="Mitreva M."/>
            <person name="Hou S."/>
            <person name="Chen J."/>
            <person name="Wollam A."/>
            <person name="Pepin K.H."/>
            <person name="Johnson M."/>
            <person name="Bhonagiri V."/>
            <person name="Zhang X."/>
            <person name="Suruliraj S."/>
            <person name="Warren W."/>
            <person name="Chinwalla A."/>
            <person name="Mardis E.R."/>
            <person name="Wilson R.K."/>
        </authorList>
    </citation>
    <scope>NUCLEOTIDE SEQUENCE [LARGE SCALE GENOMIC DNA]</scope>
    <source>
        <strain evidence="9 10">YIT 11816</strain>
    </source>
</reference>
<comment type="function">
    <text evidence="6">Part of the outer membrane protein assembly complex, which is involved in assembly and insertion of beta-barrel proteins into the outer membrane.</text>
</comment>
<evidence type="ECO:0000259" key="8">
    <source>
        <dbReference type="Pfam" id="PF13525"/>
    </source>
</evidence>
<evidence type="ECO:0000256" key="2">
    <source>
        <dbReference type="ARBA" id="ARBA00023136"/>
    </source>
</evidence>
<dbReference type="AlphaFoldDB" id="H3KEK5"/>
<feature type="domain" description="Outer membrane lipoprotein BamD-like" evidence="8">
    <location>
        <begin position="42"/>
        <end position="246"/>
    </location>
</feature>
<dbReference type="PATRIC" id="fig|762967.3.peg.927"/>
<evidence type="ECO:0000256" key="6">
    <source>
        <dbReference type="HAMAP-Rule" id="MF_00922"/>
    </source>
</evidence>
<keyword evidence="3 6" id="KW-0564">Palmitate</keyword>
<evidence type="ECO:0000256" key="7">
    <source>
        <dbReference type="SAM" id="SignalP"/>
    </source>
</evidence>
<evidence type="ECO:0000256" key="4">
    <source>
        <dbReference type="ARBA" id="ARBA00023237"/>
    </source>
</evidence>
<dbReference type="HOGENOM" id="CLU_065982_0_1_4"/>
<dbReference type="PANTHER" id="PTHR37423">
    <property type="entry name" value="SOLUBLE LYTIC MUREIN TRANSGLYCOSYLASE-RELATED"/>
    <property type="match status" value="1"/>
</dbReference>
<dbReference type="HAMAP" id="MF_00922">
    <property type="entry name" value="OM_assembly_BamD"/>
    <property type="match status" value="1"/>
</dbReference>
<evidence type="ECO:0000256" key="3">
    <source>
        <dbReference type="ARBA" id="ARBA00023139"/>
    </source>
</evidence>
<keyword evidence="5 6" id="KW-0449">Lipoprotein</keyword>
<dbReference type="Pfam" id="PF13525">
    <property type="entry name" value="YfiO"/>
    <property type="match status" value="1"/>
</dbReference>
<keyword evidence="2 6" id="KW-0472">Membrane</keyword>
<feature type="signal peptide" evidence="7">
    <location>
        <begin position="1"/>
        <end position="25"/>
    </location>
</feature>
<keyword evidence="4 6" id="KW-0998">Cell outer membrane</keyword>
<sequence length="263" mass="30169">MKMEFPLKRLVMRAAALVTVTLATASCSWLQSLETDPTLDWSADKLYSEARIALDDSNWTQAKDYYQKLEARYPFGQYAQQAQIELIYATWKDGDAPGAVQAADRFLRSYPNHANSDYVMYLKALATLNETDSWFNILAAEDLAERDANASREAFDTLKELVLRYPQSRFAPEARRRMHGLVLAQAEHELKTAQYYYVRHAYVAAIERAQRVVSEFQQTPFRDDALELIANAYDNLKMPDLAADTRRLLELNKGKVNPALRDR</sequence>
<comment type="subunit">
    <text evidence="6">Part of the Bam complex.</text>
</comment>
<dbReference type="PROSITE" id="PS51257">
    <property type="entry name" value="PROKAR_LIPOPROTEIN"/>
    <property type="match status" value="1"/>
</dbReference>
<comment type="similarity">
    <text evidence="6">Belongs to the BamD family.</text>
</comment>
<proteinExistence type="inferred from homology"/>
<dbReference type="GO" id="GO:0043165">
    <property type="term" value="P:Gram-negative-bacterium-type cell outer membrane assembly"/>
    <property type="evidence" value="ECO:0007669"/>
    <property type="project" value="UniProtKB-UniRule"/>
</dbReference>
<accession>H3KEK5</accession>
<dbReference type="InterPro" id="IPR017689">
    <property type="entry name" value="BamD"/>
</dbReference>
<name>H3KEK5_9BURK</name>
<dbReference type="InterPro" id="IPR011990">
    <property type="entry name" value="TPR-like_helical_dom_sf"/>
</dbReference>
<dbReference type="NCBIfam" id="TIGR03302">
    <property type="entry name" value="OM_YfiO"/>
    <property type="match status" value="1"/>
</dbReference>
<feature type="chain" id="PRO_5009013588" description="Outer membrane protein assembly factor BamD" evidence="7">
    <location>
        <begin position="26"/>
        <end position="263"/>
    </location>
</feature>
<dbReference type="Proteomes" id="UP000004956">
    <property type="component" value="Unassembled WGS sequence"/>
</dbReference>
<dbReference type="GO" id="GO:0051205">
    <property type="term" value="P:protein insertion into membrane"/>
    <property type="evidence" value="ECO:0007669"/>
    <property type="project" value="UniProtKB-UniRule"/>
</dbReference>
<gene>
    <name evidence="6" type="primary">bamD</name>
    <name evidence="9" type="ORF">HMPREF9440_01170</name>
</gene>
<dbReference type="PANTHER" id="PTHR37423:SF1">
    <property type="entry name" value="OUTER MEMBRANE PROTEIN ASSEMBLY FACTOR BAMD"/>
    <property type="match status" value="1"/>
</dbReference>
<comment type="caution">
    <text evidence="9">The sequence shown here is derived from an EMBL/GenBank/DDBJ whole genome shotgun (WGS) entry which is preliminary data.</text>
</comment>
<keyword evidence="1 6" id="KW-0732">Signal</keyword>